<accession>A0A653DTH5</accession>
<evidence type="ECO:0000256" key="3">
    <source>
        <dbReference type="SAM" id="Phobius"/>
    </source>
</evidence>
<protein>
    <recommendedName>
        <fullName evidence="4">DUF7805 domain-containing protein</fullName>
    </recommendedName>
</protein>
<dbReference type="CDD" id="cd00112">
    <property type="entry name" value="LDLa"/>
    <property type="match status" value="1"/>
</dbReference>
<dbReference type="SMART" id="SM00192">
    <property type="entry name" value="LDLa"/>
    <property type="match status" value="1"/>
</dbReference>
<dbReference type="SUPFAM" id="SSF57424">
    <property type="entry name" value="LDL receptor-like module"/>
    <property type="match status" value="1"/>
</dbReference>
<feature type="non-terminal residue" evidence="5">
    <location>
        <position position="1"/>
    </location>
</feature>
<dbReference type="AlphaFoldDB" id="A0A653DTH5"/>
<dbReference type="Pfam" id="PF25090">
    <property type="entry name" value="DUF7805"/>
    <property type="match status" value="1"/>
</dbReference>
<dbReference type="GO" id="GO:0005886">
    <property type="term" value="C:plasma membrane"/>
    <property type="evidence" value="ECO:0007669"/>
    <property type="project" value="TreeGrafter"/>
</dbReference>
<dbReference type="PANTHER" id="PTHR47537:SF3">
    <property type="entry name" value="CUB DOMAIN-CONTAINING PROTEIN"/>
    <property type="match status" value="1"/>
</dbReference>
<dbReference type="InterPro" id="IPR056707">
    <property type="entry name" value="DUF7805"/>
</dbReference>
<sequence>SRYCLQQPWLIEPEEDSNFIYLKIKGSKRDSRLCASKNRILVYPAGRTEDVYVICPHYETVDDVVEMFSEGWSLYSYRKLQNKHSRSFIIEFSRREVGNFVVTWMEVSKNPALALPTSLLMIAPPDCPHSCPELGACISSELWCDGLRHCPSGNDEQESNCSIHGLGISAAYLNQAALSAVGLTVVVVIAVASFYVIKHWRHEQKNVIVSVTEHTFLEFKSGLC</sequence>
<evidence type="ECO:0000256" key="2">
    <source>
        <dbReference type="PROSITE-ProRule" id="PRU00124"/>
    </source>
</evidence>
<gene>
    <name evidence="5" type="ORF">CALMAC_LOCUS19705</name>
</gene>
<comment type="caution">
    <text evidence="2">Lacks conserved residue(s) required for the propagation of feature annotation.</text>
</comment>
<dbReference type="EMBL" id="CAACVG010014027">
    <property type="protein sequence ID" value="VEN62651.1"/>
    <property type="molecule type" value="Genomic_DNA"/>
</dbReference>
<proteinExistence type="predicted"/>
<dbReference type="PANTHER" id="PTHR47537">
    <property type="entry name" value="CUBILIN"/>
    <property type="match status" value="1"/>
</dbReference>
<evidence type="ECO:0000256" key="1">
    <source>
        <dbReference type="ARBA" id="ARBA00023157"/>
    </source>
</evidence>
<evidence type="ECO:0000313" key="5">
    <source>
        <dbReference type="EMBL" id="VEN62651.1"/>
    </source>
</evidence>
<keyword evidence="3" id="KW-1133">Transmembrane helix</keyword>
<dbReference type="InterPro" id="IPR002172">
    <property type="entry name" value="LDrepeatLR_classA_rpt"/>
</dbReference>
<feature type="domain" description="DUF7805" evidence="4">
    <location>
        <begin position="2"/>
        <end position="111"/>
    </location>
</feature>
<keyword evidence="3" id="KW-0472">Membrane</keyword>
<keyword evidence="1" id="KW-1015">Disulfide bond</keyword>
<reference evidence="5 6" key="1">
    <citation type="submission" date="2019-01" db="EMBL/GenBank/DDBJ databases">
        <authorList>
            <person name="Sayadi A."/>
        </authorList>
    </citation>
    <scope>NUCLEOTIDE SEQUENCE [LARGE SCALE GENOMIC DNA]</scope>
</reference>
<organism evidence="5 6">
    <name type="scientific">Callosobruchus maculatus</name>
    <name type="common">Southern cowpea weevil</name>
    <name type="synonym">Pulse bruchid</name>
    <dbReference type="NCBI Taxonomy" id="64391"/>
    <lineage>
        <taxon>Eukaryota</taxon>
        <taxon>Metazoa</taxon>
        <taxon>Ecdysozoa</taxon>
        <taxon>Arthropoda</taxon>
        <taxon>Hexapoda</taxon>
        <taxon>Insecta</taxon>
        <taxon>Pterygota</taxon>
        <taxon>Neoptera</taxon>
        <taxon>Endopterygota</taxon>
        <taxon>Coleoptera</taxon>
        <taxon>Polyphaga</taxon>
        <taxon>Cucujiformia</taxon>
        <taxon>Chrysomeloidea</taxon>
        <taxon>Chrysomelidae</taxon>
        <taxon>Bruchinae</taxon>
        <taxon>Bruchini</taxon>
        <taxon>Callosobruchus</taxon>
    </lineage>
</organism>
<dbReference type="OrthoDB" id="6693567at2759"/>
<dbReference type="InterPro" id="IPR053207">
    <property type="entry name" value="Non-NMDA_GluR_Accessory"/>
</dbReference>
<name>A0A653DTH5_CALMS</name>
<evidence type="ECO:0000313" key="6">
    <source>
        <dbReference type="Proteomes" id="UP000410492"/>
    </source>
</evidence>
<keyword evidence="6" id="KW-1185">Reference proteome</keyword>
<dbReference type="Proteomes" id="UP000410492">
    <property type="component" value="Unassembled WGS sequence"/>
</dbReference>
<feature type="transmembrane region" description="Helical" evidence="3">
    <location>
        <begin position="176"/>
        <end position="197"/>
    </location>
</feature>
<dbReference type="PROSITE" id="PS50068">
    <property type="entry name" value="LDLRA_2"/>
    <property type="match status" value="1"/>
</dbReference>
<dbReference type="InterPro" id="IPR036055">
    <property type="entry name" value="LDL_receptor-like_sf"/>
</dbReference>
<evidence type="ECO:0000259" key="4">
    <source>
        <dbReference type="Pfam" id="PF25090"/>
    </source>
</evidence>
<keyword evidence="3" id="KW-0812">Transmembrane</keyword>
<dbReference type="Gene3D" id="2.40.128.620">
    <property type="match status" value="1"/>
</dbReference>